<evidence type="ECO:0000313" key="3">
    <source>
        <dbReference type="Proteomes" id="UP000215595"/>
    </source>
</evidence>
<sequence>MSQHNIVGSEAFNRTPPLIIRKVRTRALRRRQARAVWMFVAGAGVTAIAGVVAVLAMVGPGLAGG</sequence>
<dbReference type="AlphaFoldDB" id="A0A258FRM2"/>
<gene>
    <name evidence="2" type="ORF">B7Z01_03575</name>
</gene>
<name>A0A258FRM2_9CAUL</name>
<keyword evidence="1" id="KW-0472">Membrane</keyword>
<feature type="transmembrane region" description="Helical" evidence="1">
    <location>
        <begin position="36"/>
        <end position="58"/>
    </location>
</feature>
<keyword evidence="1" id="KW-1133">Transmembrane helix</keyword>
<keyword evidence="1" id="KW-0812">Transmembrane</keyword>
<evidence type="ECO:0000313" key="2">
    <source>
        <dbReference type="EMBL" id="OYX34976.1"/>
    </source>
</evidence>
<proteinExistence type="predicted"/>
<dbReference type="EMBL" id="NCEB01000006">
    <property type="protein sequence ID" value="OYX34976.1"/>
    <property type="molecule type" value="Genomic_DNA"/>
</dbReference>
<accession>A0A258FRM2</accession>
<protein>
    <submittedName>
        <fullName evidence="2">Uncharacterized protein</fullName>
    </submittedName>
</protein>
<dbReference type="Proteomes" id="UP000215595">
    <property type="component" value="Unassembled WGS sequence"/>
</dbReference>
<reference evidence="2 3" key="1">
    <citation type="submission" date="2017-03" db="EMBL/GenBank/DDBJ databases">
        <title>Lifting the veil on microbial sulfur biogeochemistry in mining wastewaters.</title>
        <authorList>
            <person name="Kantor R.S."/>
            <person name="Colenbrander Nelson T."/>
            <person name="Marshall S."/>
            <person name="Bennett D."/>
            <person name="Apte S."/>
            <person name="Camacho D."/>
            <person name="Thomas B.C."/>
            <person name="Warren L.A."/>
            <person name="Banfield J.F."/>
        </authorList>
    </citation>
    <scope>NUCLEOTIDE SEQUENCE [LARGE SCALE GENOMIC DNA]</scope>
    <source>
        <strain evidence="2">32-69-9</strain>
    </source>
</reference>
<comment type="caution">
    <text evidence="2">The sequence shown here is derived from an EMBL/GenBank/DDBJ whole genome shotgun (WGS) entry which is preliminary data.</text>
</comment>
<evidence type="ECO:0000256" key="1">
    <source>
        <dbReference type="SAM" id="Phobius"/>
    </source>
</evidence>
<organism evidence="2 3">
    <name type="scientific">Brevundimonas subvibrioides</name>
    <dbReference type="NCBI Taxonomy" id="74313"/>
    <lineage>
        <taxon>Bacteria</taxon>
        <taxon>Pseudomonadati</taxon>
        <taxon>Pseudomonadota</taxon>
        <taxon>Alphaproteobacteria</taxon>
        <taxon>Caulobacterales</taxon>
        <taxon>Caulobacteraceae</taxon>
        <taxon>Brevundimonas</taxon>
    </lineage>
</organism>